<dbReference type="OrthoDB" id="9792261at2"/>
<dbReference type="NCBIfam" id="NF041277">
    <property type="entry name" value="coba_remo_CbiR"/>
    <property type="match status" value="1"/>
</dbReference>
<dbReference type="Proteomes" id="UP000482487">
    <property type="component" value="Unassembled WGS sequence"/>
</dbReference>
<dbReference type="EMBL" id="WVUD01000017">
    <property type="protein sequence ID" value="MYL83597.1"/>
    <property type="molecule type" value="Genomic_DNA"/>
</dbReference>
<sequence>MQLQFCNPNFSWRLAAPSCVWPETALINCRRLARNVPEVGLYLLELHACLAYGPEDLPQKTYGLAYHLHLPLDLPWMLGGATAFAVMERLLEMTAHLSPWAFVLHPPADAGALADFVRAFAASGRDPATLLLENTDTASPADTLALARELGCGLCLDLGHLLAMNHALPTDDPELVARTAMLHVYSPFGCEGPPQGRSHLHRTLTCLSPEGGDTLTWMLGHLRPKTLVLEIFAPIHLVESLACIEAIADGVVPPPALAPTPVAPGDAA</sequence>
<dbReference type="GO" id="GO:0016853">
    <property type="term" value="F:isomerase activity"/>
    <property type="evidence" value="ECO:0007669"/>
    <property type="project" value="UniProtKB-KW"/>
</dbReference>
<dbReference type="AlphaFoldDB" id="A0A7C9N0W2"/>
<dbReference type="Gene3D" id="3.20.20.150">
    <property type="entry name" value="Divalent-metal-dependent TIM barrel enzymes"/>
    <property type="match status" value="1"/>
</dbReference>
<organism evidence="1 2">
    <name type="scientific">Solidesulfovibrio aerotolerans</name>
    <dbReference type="NCBI Taxonomy" id="295255"/>
    <lineage>
        <taxon>Bacteria</taxon>
        <taxon>Pseudomonadati</taxon>
        <taxon>Thermodesulfobacteriota</taxon>
        <taxon>Desulfovibrionia</taxon>
        <taxon>Desulfovibrionales</taxon>
        <taxon>Desulfovibrionaceae</taxon>
        <taxon>Solidesulfovibrio</taxon>
    </lineage>
</organism>
<keyword evidence="2" id="KW-1185">Reference proteome</keyword>
<comment type="caution">
    <text evidence="1">The sequence shown here is derived from an EMBL/GenBank/DDBJ whole genome shotgun (WGS) entry which is preliminary data.</text>
</comment>
<evidence type="ECO:0000313" key="2">
    <source>
        <dbReference type="Proteomes" id="UP000482487"/>
    </source>
</evidence>
<gene>
    <name evidence="1" type="ORF">GTA51_10720</name>
</gene>
<name>A0A7C9N0W2_9BACT</name>
<keyword evidence="1" id="KW-0413">Isomerase</keyword>
<dbReference type="RefSeq" id="WP_160960978.1">
    <property type="nucleotide sequence ID" value="NZ_WVUD01000017.1"/>
</dbReference>
<dbReference type="InterPro" id="IPR036237">
    <property type="entry name" value="Xyl_isomerase-like_sf"/>
</dbReference>
<proteinExistence type="predicted"/>
<accession>A0A7C9N0W2</accession>
<dbReference type="SUPFAM" id="SSF51658">
    <property type="entry name" value="Xylose isomerase-like"/>
    <property type="match status" value="1"/>
</dbReference>
<protein>
    <submittedName>
        <fullName evidence="1">Xylose isomerase</fullName>
    </submittedName>
</protein>
<reference evidence="1 2" key="1">
    <citation type="submission" date="2020-01" db="EMBL/GenBank/DDBJ databases">
        <title>Genome sequence of Desulfovibrio aerotolerans DSM 16695(T).</title>
        <authorList>
            <person name="Karnachuk O."/>
            <person name="Avakyan M."/>
            <person name="Mardanov A."/>
            <person name="Kadnikov V."/>
            <person name="Ravin N."/>
        </authorList>
    </citation>
    <scope>NUCLEOTIDE SEQUENCE [LARGE SCALE GENOMIC DNA]</scope>
    <source>
        <strain evidence="1 2">DSM 16695</strain>
    </source>
</reference>
<evidence type="ECO:0000313" key="1">
    <source>
        <dbReference type="EMBL" id="MYL83597.1"/>
    </source>
</evidence>